<dbReference type="PROSITE" id="PS00018">
    <property type="entry name" value="EF_HAND_1"/>
    <property type="match status" value="4"/>
</dbReference>
<dbReference type="GO" id="GO:0020002">
    <property type="term" value="C:host cell plasma membrane"/>
    <property type="evidence" value="ECO:0007669"/>
    <property type="project" value="UniProtKB-SubCell"/>
</dbReference>
<feature type="domain" description="EF-hand" evidence="30">
    <location>
        <begin position="324"/>
        <end position="359"/>
    </location>
</feature>
<comment type="catalytic activity">
    <reaction evidence="23">
        <text>L-threonyl-[protein] + ATP = O-phospho-L-threonyl-[protein] + ADP + H(+)</text>
        <dbReference type="Rhea" id="RHEA:46608"/>
        <dbReference type="Rhea" id="RHEA-COMP:11060"/>
        <dbReference type="Rhea" id="RHEA-COMP:11605"/>
        <dbReference type="ChEBI" id="CHEBI:15378"/>
        <dbReference type="ChEBI" id="CHEBI:30013"/>
        <dbReference type="ChEBI" id="CHEBI:30616"/>
        <dbReference type="ChEBI" id="CHEBI:61977"/>
        <dbReference type="ChEBI" id="CHEBI:456216"/>
        <dbReference type="EC" id="2.7.11.1"/>
    </reaction>
</comment>
<keyword evidence="11" id="KW-0677">Repeat</keyword>
<dbReference type="RefSeq" id="XP_004030361.1">
    <property type="nucleotide sequence ID" value="XM_004030313.1"/>
</dbReference>
<dbReference type="PROSITE" id="PS00107">
    <property type="entry name" value="PROTEIN_KINASE_ATP"/>
    <property type="match status" value="1"/>
</dbReference>
<evidence type="ECO:0000313" key="31">
    <source>
        <dbReference type="EMBL" id="EGR29125.1"/>
    </source>
</evidence>
<evidence type="ECO:0000256" key="17">
    <source>
        <dbReference type="ARBA" id="ARBA00022870"/>
    </source>
</evidence>
<dbReference type="PROSITE" id="PS50011">
    <property type="entry name" value="PROTEIN_KINASE_DOM"/>
    <property type="match status" value="1"/>
</dbReference>
<dbReference type="OMA" id="TCVAYQL"/>
<dbReference type="Gene3D" id="3.30.200.20">
    <property type="entry name" value="Phosphorylase Kinase, domain 1"/>
    <property type="match status" value="1"/>
</dbReference>
<comment type="subcellular location">
    <subcellularLocation>
        <location evidence="3">Cell membrane</location>
        <topology evidence="3">Lipid-anchor</topology>
        <orientation evidence="3">Cytoplasmic side</orientation>
    </subcellularLocation>
    <subcellularLocation>
        <location evidence="2">Cell projection</location>
        <location evidence="2">Cilium</location>
        <location evidence="2">Flagellum</location>
    </subcellularLocation>
    <subcellularLocation>
        <location evidence="4">Host cell membrane</location>
        <topology evidence="4">Lipid-anchor</topology>
    </subcellularLocation>
    <subcellularLocation>
        <location evidence="25">Parasitophorous vacuole membrane</location>
        <topology evidence="25">Lipid-anchor</topology>
    </subcellularLocation>
</comment>
<dbReference type="eggNOG" id="KOG0032">
    <property type="taxonomic scope" value="Eukaryota"/>
</dbReference>
<evidence type="ECO:0000256" key="11">
    <source>
        <dbReference type="ARBA" id="ARBA00022737"/>
    </source>
</evidence>
<evidence type="ECO:0000256" key="24">
    <source>
        <dbReference type="ARBA" id="ARBA00048679"/>
    </source>
</evidence>
<evidence type="ECO:0000256" key="25">
    <source>
        <dbReference type="ARBA" id="ARBA00060437"/>
    </source>
</evidence>
<dbReference type="GO" id="GO:0004674">
    <property type="term" value="F:protein serine/threonine kinase activity"/>
    <property type="evidence" value="ECO:0007669"/>
    <property type="project" value="UniProtKB-KW"/>
</dbReference>
<feature type="domain" description="EF-hand" evidence="30">
    <location>
        <begin position="398"/>
        <end position="433"/>
    </location>
</feature>
<keyword evidence="19" id="KW-0564">Palmitate</keyword>
<dbReference type="InterPro" id="IPR017441">
    <property type="entry name" value="Protein_kinase_ATP_BS"/>
</dbReference>
<name>G0R065_ICHMU</name>
<evidence type="ECO:0000256" key="9">
    <source>
        <dbReference type="ARBA" id="ARBA00022679"/>
    </source>
</evidence>
<evidence type="ECO:0000259" key="30">
    <source>
        <dbReference type="PROSITE" id="PS50222"/>
    </source>
</evidence>
<organism evidence="31 32">
    <name type="scientific">Ichthyophthirius multifiliis</name>
    <name type="common">White spot disease agent</name>
    <name type="synonym">Ich</name>
    <dbReference type="NCBI Taxonomy" id="5932"/>
    <lineage>
        <taxon>Eukaryota</taxon>
        <taxon>Sar</taxon>
        <taxon>Alveolata</taxon>
        <taxon>Ciliophora</taxon>
        <taxon>Intramacronucleata</taxon>
        <taxon>Oligohymenophorea</taxon>
        <taxon>Hymenostomatida</taxon>
        <taxon>Ophryoglenina</taxon>
        <taxon>Ichthyophthirius</taxon>
    </lineage>
</organism>
<dbReference type="SUPFAM" id="SSF56112">
    <property type="entry name" value="Protein kinase-like (PK-like)"/>
    <property type="match status" value="1"/>
</dbReference>
<evidence type="ECO:0000256" key="28">
    <source>
        <dbReference type="RuleBase" id="RU000304"/>
    </source>
</evidence>
<evidence type="ECO:0000256" key="16">
    <source>
        <dbReference type="ARBA" id="ARBA00022846"/>
    </source>
</evidence>
<keyword evidence="13" id="KW-0418">Kinase</keyword>
<evidence type="ECO:0000256" key="13">
    <source>
        <dbReference type="ARBA" id="ARBA00022777"/>
    </source>
</evidence>
<comment type="cofactor">
    <cofactor evidence="1">
        <name>Mg(2+)</name>
        <dbReference type="ChEBI" id="CHEBI:18420"/>
    </cofactor>
</comment>
<evidence type="ECO:0000256" key="12">
    <source>
        <dbReference type="ARBA" id="ARBA00022741"/>
    </source>
</evidence>
<dbReference type="FunCoup" id="G0R065">
    <property type="interactions" value="11"/>
</dbReference>
<keyword evidence="6" id="KW-1003">Cell membrane</keyword>
<accession>G0R065</accession>
<dbReference type="Gene3D" id="1.10.238.10">
    <property type="entry name" value="EF-hand"/>
    <property type="match status" value="2"/>
</dbReference>
<keyword evidence="9" id="KW-0808">Transferase</keyword>
<evidence type="ECO:0000256" key="7">
    <source>
        <dbReference type="ARBA" id="ARBA00022511"/>
    </source>
</evidence>
<keyword evidence="32" id="KW-1185">Reference proteome</keyword>
<keyword evidence="21" id="KW-0449">Lipoprotein</keyword>
<evidence type="ECO:0000256" key="4">
    <source>
        <dbReference type="ARBA" id="ARBA00004425"/>
    </source>
</evidence>
<keyword evidence="10" id="KW-0519">Myristate</keyword>
<evidence type="ECO:0000256" key="8">
    <source>
        <dbReference type="ARBA" id="ARBA00022527"/>
    </source>
</evidence>
<comment type="catalytic activity">
    <reaction evidence="24">
        <text>L-seryl-[protein] + ATP = O-phospho-L-seryl-[protein] + ADP + H(+)</text>
        <dbReference type="Rhea" id="RHEA:17989"/>
        <dbReference type="Rhea" id="RHEA-COMP:9863"/>
        <dbReference type="Rhea" id="RHEA-COMP:11604"/>
        <dbReference type="ChEBI" id="CHEBI:15378"/>
        <dbReference type="ChEBI" id="CHEBI:29999"/>
        <dbReference type="ChEBI" id="CHEBI:30616"/>
        <dbReference type="ChEBI" id="CHEBI:83421"/>
        <dbReference type="ChEBI" id="CHEBI:456216"/>
        <dbReference type="EC" id="2.7.11.1"/>
    </reaction>
</comment>
<keyword evidence="16" id="KW-0282">Flagellum</keyword>
<dbReference type="InterPro" id="IPR008271">
    <property type="entry name" value="Ser/Thr_kinase_AS"/>
</dbReference>
<dbReference type="Proteomes" id="UP000008983">
    <property type="component" value="Unassembled WGS sequence"/>
</dbReference>
<dbReference type="FunFam" id="3.30.200.20:FF:000632">
    <property type="entry name" value="MSP"/>
    <property type="match status" value="1"/>
</dbReference>
<dbReference type="STRING" id="857967.G0R065"/>
<dbReference type="Gene3D" id="1.10.510.10">
    <property type="entry name" value="Transferase(Phosphotransferase) domain 1"/>
    <property type="match status" value="1"/>
</dbReference>
<evidence type="ECO:0000256" key="27">
    <source>
        <dbReference type="PROSITE-ProRule" id="PRU10141"/>
    </source>
</evidence>
<gene>
    <name evidence="31" type="ORF">IMG5_162280</name>
</gene>
<keyword evidence="14" id="KW-0106">Calcium</keyword>
<dbReference type="SUPFAM" id="SSF47473">
    <property type="entry name" value="EF-hand"/>
    <property type="match status" value="1"/>
</dbReference>
<dbReference type="SMART" id="SM00220">
    <property type="entry name" value="S_TKc"/>
    <property type="match status" value="1"/>
</dbReference>
<evidence type="ECO:0000256" key="5">
    <source>
        <dbReference type="ARBA" id="ARBA00012513"/>
    </source>
</evidence>
<evidence type="ECO:0000256" key="20">
    <source>
        <dbReference type="ARBA" id="ARBA00023273"/>
    </source>
</evidence>
<comment type="similarity">
    <text evidence="22">Belongs to the protein kinase superfamily. Ser/Thr protein kinase family. CDPK subfamily.</text>
</comment>
<feature type="binding site" evidence="27">
    <location>
        <position position="64"/>
    </location>
    <ligand>
        <name>ATP</name>
        <dbReference type="ChEBI" id="CHEBI:30616"/>
    </ligand>
</feature>
<evidence type="ECO:0000256" key="18">
    <source>
        <dbReference type="ARBA" id="ARBA00023069"/>
    </source>
</evidence>
<dbReference type="GeneID" id="14905219"/>
<keyword evidence="8 28" id="KW-0723">Serine/threonine-protein kinase</keyword>
<evidence type="ECO:0000256" key="10">
    <source>
        <dbReference type="ARBA" id="ARBA00022707"/>
    </source>
</evidence>
<dbReference type="GO" id="GO:0020005">
    <property type="term" value="C:symbiont-containing vacuole membrane"/>
    <property type="evidence" value="ECO:0007669"/>
    <property type="project" value="UniProtKB-SubCell"/>
</dbReference>
<dbReference type="OrthoDB" id="40902at2759"/>
<dbReference type="PROSITE" id="PS50222">
    <property type="entry name" value="EF_HAND_2"/>
    <property type="match status" value="3"/>
</dbReference>
<dbReference type="SMART" id="SM00054">
    <property type="entry name" value="EFh"/>
    <property type="match status" value="4"/>
</dbReference>
<keyword evidence="18" id="KW-0969">Cilium</keyword>
<keyword evidence="12 27" id="KW-0547">Nucleotide-binding</keyword>
<keyword evidence="7" id="KW-1032">Host cell membrane</keyword>
<evidence type="ECO:0000256" key="26">
    <source>
        <dbReference type="ARBA" id="ARBA00068067"/>
    </source>
</evidence>
<dbReference type="EC" id="2.7.11.1" evidence="5"/>
<dbReference type="InterPro" id="IPR011009">
    <property type="entry name" value="Kinase-like_dom_sf"/>
</dbReference>
<dbReference type="InterPro" id="IPR002048">
    <property type="entry name" value="EF_hand_dom"/>
</dbReference>
<evidence type="ECO:0000256" key="21">
    <source>
        <dbReference type="ARBA" id="ARBA00023288"/>
    </source>
</evidence>
<evidence type="ECO:0000256" key="22">
    <source>
        <dbReference type="ARBA" id="ARBA00024334"/>
    </source>
</evidence>
<evidence type="ECO:0000256" key="14">
    <source>
        <dbReference type="ARBA" id="ARBA00022837"/>
    </source>
</evidence>
<dbReference type="Pfam" id="PF00069">
    <property type="entry name" value="Pkinase"/>
    <property type="match status" value="1"/>
</dbReference>
<evidence type="ECO:0000259" key="29">
    <source>
        <dbReference type="PROSITE" id="PS50011"/>
    </source>
</evidence>
<reference evidence="31 32" key="1">
    <citation type="submission" date="2011-07" db="EMBL/GenBank/DDBJ databases">
        <authorList>
            <person name="Coyne R."/>
            <person name="Brami D."/>
            <person name="Johnson J."/>
            <person name="Hostetler J."/>
            <person name="Hannick L."/>
            <person name="Clark T."/>
            <person name="Cassidy-Hanley D."/>
            <person name="Inman J."/>
        </authorList>
    </citation>
    <scope>NUCLEOTIDE SEQUENCE [LARGE SCALE GENOMIC DNA]</scope>
    <source>
        <strain evidence="31 32">G5</strain>
    </source>
</reference>
<dbReference type="GO" id="GO:0031514">
    <property type="term" value="C:motile cilium"/>
    <property type="evidence" value="ECO:0007669"/>
    <property type="project" value="UniProtKB-SubCell"/>
</dbReference>
<keyword evidence="15 27" id="KW-0067">ATP-binding</keyword>
<evidence type="ECO:0000256" key="23">
    <source>
        <dbReference type="ARBA" id="ARBA00047899"/>
    </source>
</evidence>
<dbReference type="FunFam" id="1.10.238.10:FF:000199">
    <property type="entry name" value="Uncharacterized protein"/>
    <property type="match status" value="1"/>
</dbReference>
<keyword evidence="17" id="KW-0472">Membrane</keyword>
<evidence type="ECO:0000256" key="2">
    <source>
        <dbReference type="ARBA" id="ARBA00004230"/>
    </source>
</evidence>
<dbReference type="PANTHER" id="PTHR24349">
    <property type="entry name" value="SERINE/THREONINE-PROTEIN KINASE"/>
    <property type="match status" value="1"/>
</dbReference>
<proteinExistence type="inferred from homology"/>
<keyword evidence="20" id="KW-0966">Cell projection</keyword>
<evidence type="ECO:0000256" key="1">
    <source>
        <dbReference type="ARBA" id="ARBA00001946"/>
    </source>
</evidence>
<evidence type="ECO:0000256" key="6">
    <source>
        <dbReference type="ARBA" id="ARBA00022475"/>
    </source>
</evidence>
<dbReference type="CDD" id="cd00051">
    <property type="entry name" value="EFh"/>
    <property type="match status" value="1"/>
</dbReference>
<dbReference type="EMBL" id="GL984181">
    <property type="protein sequence ID" value="EGR29125.1"/>
    <property type="molecule type" value="Genomic_DNA"/>
</dbReference>
<feature type="domain" description="EF-hand" evidence="30">
    <location>
        <begin position="362"/>
        <end position="397"/>
    </location>
</feature>
<dbReference type="InterPro" id="IPR018247">
    <property type="entry name" value="EF_Hand_1_Ca_BS"/>
</dbReference>
<dbReference type="FunFam" id="1.10.510.10:FF:000398">
    <property type="entry name" value="Calcium-dependent protein kinase 1"/>
    <property type="match status" value="1"/>
</dbReference>
<evidence type="ECO:0000256" key="19">
    <source>
        <dbReference type="ARBA" id="ARBA00023139"/>
    </source>
</evidence>
<keyword evidence="17" id="KW-1043">Host membrane</keyword>
<feature type="domain" description="Protein kinase" evidence="29">
    <location>
        <begin position="26"/>
        <end position="282"/>
    </location>
</feature>
<dbReference type="GO" id="GO:0005509">
    <property type="term" value="F:calcium ion binding"/>
    <property type="evidence" value="ECO:0007669"/>
    <property type="project" value="InterPro"/>
</dbReference>
<dbReference type="CDD" id="cd05117">
    <property type="entry name" value="STKc_CAMK"/>
    <property type="match status" value="1"/>
</dbReference>
<dbReference type="GO" id="GO:0005886">
    <property type="term" value="C:plasma membrane"/>
    <property type="evidence" value="ECO:0007669"/>
    <property type="project" value="UniProtKB-SubCell"/>
</dbReference>
<protein>
    <recommendedName>
        <fullName evidence="26">Calcium-dependent protein kinase 1</fullName>
        <ecNumber evidence="5">2.7.11.1</ecNumber>
    </recommendedName>
</protein>
<dbReference type="GO" id="GO:0005524">
    <property type="term" value="F:ATP binding"/>
    <property type="evidence" value="ECO:0007669"/>
    <property type="project" value="UniProtKB-UniRule"/>
</dbReference>
<sequence length="464" mass="53470">MSCMSEFSISPDIFIHLKQGTIQQNYKTGEILGEGAFGLVCKVTHKNTGMVRAMKTLKKSSVIKEEEERLFSEMNILKNLDHPNILKLIELFQDSKNYYLITEYCSGGELFDKIKSMKNFTEKMAADYFKQILSAVVYCHENQIVHRDIKPENLLFDTDKKDANLKVIDFGTSRKIDENKKMSKRLGTPYYIAPEVLDQNYDEKCDVWSCGVVLYILLCGYPPFTGKNEDEILKKVRLGKFKFDPEDWNHISEDAKNLIRKMLTYDSKKRISALQALNDNWVQKNAPAIPVNNKTLQNLSNFQSRSKIKQAIMTYIVSQMITQQEKQELQKNFMSLDQNGDGMLSKDELIQGYTSVCGNKELAIEQVERILDIVDCNKSGKVDFTEFLMAATNKDVVLSKQKMEQAFKIFDQDGNGNISREELSYIMGDIQDTFWQEILLECDTNKDGKISQNEFIELLLKKNF</sequence>
<evidence type="ECO:0000256" key="3">
    <source>
        <dbReference type="ARBA" id="ARBA00004342"/>
    </source>
</evidence>
<dbReference type="InterPro" id="IPR050205">
    <property type="entry name" value="CDPK_Ser/Thr_kinases"/>
</dbReference>
<dbReference type="InterPro" id="IPR000719">
    <property type="entry name" value="Prot_kinase_dom"/>
</dbReference>
<dbReference type="InParanoid" id="G0R065"/>
<dbReference type="InterPro" id="IPR011992">
    <property type="entry name" value="EF-hand-dom_pair"/>
</dbReference>
<evidence type="ECO:0000313" key="32">
    <source>
        <dbReference type="Proteomes" id="UP000008983"/>
    </source>
</evidence>
<evidence type="ECO:0000256" key="15">
    <source>
        <dbReference type="ARBA" id="ARBA00022840"/>
    </source>
</evidence>
<dbReference type="PROSITE" id="PS00108">
    <property type="entry name" value="PROTEIN_KINASE_ST"/>
    <property type="match status" value="1"/>
</dbReference>
<dbReference type="AlphaFoldDB" id="G0R065"/>
<dbReference type="Pfam" id="PF13499">
    <property type="entry name" value="EF-hand_7"/>
    <property type="match status" value="2"/>
</dbReference>